<dbReference type="InterPro" id="IPR005645">
    <property type="entry name" value="FSH-like_dom"/>
</dbReference>
<dbReference type="EMBL" id="JBFDAA010000012">
    <property type="protein sequence ID" value="KAL1123323.1"/>
    <property type="molecule type" value="Genomic_DNA"/>
</dbReference>
<dbReference type="PANTHER" id="PTHR48070:SF6">
    <property type="entry name" value="ESTERASE OVCA2"/>
    <property type="match status" value="1"/>
</dbReference>
<feature type="domain" description="Serine hydrolase" evidence="3">
    <location>
        <begin position="2"/>
        <end position="195"/>
    </location>
</feature>
<feature type="non-terminal residue" evidence="4">
    <location>
        <position position="1"/>
    </location>
</feature>
<dbReference type="InterPro" id="IPR029058">
    <property type="entry name" value="AB_hydrolase_fold"/>
</dbReference>
<comment type="similarity">
    <text evidence="1">Belongs to the LovG family.</text>
</comment>
<gene>
    <name evidence="4" type="ORF">AAG570_002409</name>
</gene>
<proteinExistence type="inferred from homology"/>
<evidence type="ECO:0000259" key="3">
    <source>
        <dbReference type="Pfam" id="PF03959"/>
    </source>
</evidence>
<dbReference type="Proteomes" id="UP001558652">
    <property type="component" value="Unassembled WGS sequence"/>
</dbReference>
<name>A0ABD0YU59_9HEMI</name>
<sequence>QILCLHGYRQNKDLFKQKTGSFRKLLKSLAEFDFVDSPHTVDPIAQTENDERSWWFTSLDRTYVSKTPSDYDKGFDESLASLQSYVKENGPFDGLMGFSQGAAFAAIICSLCQLGKFCADFKFVILVAGFKSLCSPHSNYYNVTLDIPSLHVIGDTDNVISKERSLELLEIFKSPDVSRHPGGHYVPASKDYKQTYTDFISKFIAK</sequence>
<keyword evidence="2" id="KW-0378">Hydrolase</keyword>
<keyword evidence="5" id="KW-1185">Reference proteome</keyword>
<reference evidence="4 5" key="1">
    <citation type="submission" date="2024-07" db="EMBL/GenBank/DDBJ databases">
        <title>Chromosome-level genome assembly of the water stick insect Ranatra chinensis (Heteroptera: Nepidae).</title>
        <authorList>
            <person name="Liu X."/>
        </authorList>
    </citation>
    <scope>NUCLEOTIDE SEQUENCE [LARGE SCALE GENOMIC DNA]</scope>
    <source>
        <strain evidence="4">Cailab_2021Rc</strain>
        <tissue evidence="4">Muscle</tissue>
    </source>
</reference>
<dbReference type="GO" id="GO:0016787">
    <property type="term" value="F:hydrolase activity"/>
    <property type="evidence" value="ECO:0007669"/>
    <property type="project" value="UniProtKB-KW"/>
</dbReference>
<organism evidence="4 5">
    <name type="scientific">Ranatra chinensis</name>
    <dbReference type="NCBI Taxonomy" id="642074"/>
    <lineage>
        <taxon>Eukaryota</taxon>
        <taxon>Metazoa</taxon>
        <taxon>Ecdysozoa</taxon>
        <taxon>Arthropoda</taxon>
        <taxon>Hexapoda</taxon>
        <taxon>Insecta</taxon>
        <taxon>Pterygota</taxon>
        <taxon>Neoptera</taxon>
        <taxon>Paraneoptera</taxon>
        <taxon>Hemiptera</taxon>
        <taxon>Heteroptera</taxon>
        <taxon>Panheteroptera</taxon>
        <taxon>Nepomorpha</taxon>
        <taxon>Nepidae</taxon>
        <taxon>Ranatrinae</taxon>
        <taxon>Ranatra</taxon>
    </lineage>
</organism>
<dbReference type="PANTHER" id="PTHR48070">
    <property type="entry name" value="ESTERASE OVCA2"/>
    <property type="match status" value="1"/>
</dbReference>
<accession>A0ABD0YU59</accession>
<evidence type="ECO:0000313" key="5">
    <source>
        <dbReference type="Proteomes" id="UP001558652"/>
    </source>
</evidence>
<dbReference type="FunFam" id="3.40.50.1820:FF:000073">
    <property type="entry name" value="esterase OVCA2 isoform X6"/>
    <property type="match status" value="1"/>
</dbReference>
<comment type="caution">
    <text evidence="4">The sequence shown here is derived from an EMBL/GenBank/DDBJ whole genome shotgun (WGS) entry which is preliminary data.</text>
</comment>
<evidence type="ECO:0000256" key="2">
    <source>
        <dbReference type="ARBA" id="ARBA00022801"/>
    </source>
</evidence>
<protein>
    <recommendedName>
        <fullName evidence="3">Serine hydrolase domain-containing protein</fullName>
    </recommendedName>
</protein>
<dbReference type="AlphaFoldDB" id="A0ABD0YU59"/>
<dbReference type="SUPFAM" id="SSF53474">
    <property type="entry name" value="alpha/beta-Hydrolases"/>
    <property type="match status" value="1"/>
</dbReference>
<evidence type="ECO:0000256" key="1">
    <source>
        <dbReference type="ARBA" id="ARBA00005863"/>
    </source>
</evidence>
<dbReference type="Gene3D" id="3.40.50.1820">
    <property type="entry name" value="alpha/beta hydrolase"/>
    <property type="match status" value="1"/>
</dbReference>
<dbReference type="InterPro" id="IPR050593">
    <property type="entry name" value="LovG"/>
</dbReference>
<evidence type="ECO:0000313" key="4">
    <source>
        <dbReference type="EMBL" id="KAL1123323.1"/>
    </source>
</evidence>
<dbReference type="Pfam" id="PF03959">
    <property type="entry name" value="FSH1"/>
    <property type="match status" value="1"/>
</dbReference>